<feature type="signal peptide" evidence="2">
    <location>
        <begin position="1"/>
        <end position="26"/>
    </location>
</feature>
<dbReference type="InterPro" id="IPR036749">
    <property type="entry name" value="Expansin_CBD_sf"/>
</dbReference>
<dbReference type="ExpressionAtlas" id="M8B781">
    <property type="expression patterns" value="baseline"/>
</dbReference>
<dbReference type="Pfam" id="PF01357">
    <property type="entry name" value="Expansin_C"/>
    <property type="match status" value="1"/>
</dbReference>
<comment type="function">
    <text evidence="2">Causes loosening and extension of plant cell walls by disrupting non-covalent bonding between cellulose microfibrils and matrix glucans. No enzymatic activity has been found.</text>
</comment>
<keyword evidence="2" id="KW-0961">Cell wall biogenesis/degradation</keyword>
<comment type="subcellular location">
    <subcellularLocation>
        <location evidence="2">Secreted</location>
        <location evidence="2">Cell wall</location>
    </subcellularLocation>
    <subcellularLocation>
        <location evidence="2">Membrane</location>
        <topology evidence="2">Peripheral membrane protein</topology>
    </subcellularLocation>
</comment>
<feature type="chain" id="PRO_5014582960" description="Expansin" evidence="2">
    <location>
        <begin position="27"/>
        <end position="251"/>
    </location>
</feature>
<dbReference type="GO" id="GO:0016020">
    <property type="term" value="C:membrane"/>
    <property type="evidence" value="ECO:0007669"/>
    <property type="project" value="UniProtKB-SubCell"/>
</dbReference>
<name>M8B781_AEGTA</name>
<sequence length="251" mass="28149">MSGGMRLSFVQLFAAVLVFCFAPAKSGYWLPAHATFYGGADGSDTMGKLYSYSSLNSGLLPHHQNMPDTIYLQSLNSPAIVVCDEWRVWVRELVQRGVRDQQRRAKHGAVQQWLVVRTVLPHHVRHQQPAWENLAISRAGIVPVLYQQVACQRQGGLRFTINGFNYFELVLVTNIAMSGSIKSMSVKGTNTAWIPMSQNWGANWHCLAGLTGQALSFAITSSGGQYKVFQDVVPAWWLFGQTFTTWQQFDY</sequence>
<dbReference type="InterPro" id="IPR036908">
    <property type="entry name" value="RlpA-like_sf"/>
</dbReference>
<dbReference type="PRINTS" id="PR01225">
    <property type="entry name" value="EXPANSNFAMLY"/>
</dbReference>
<keyword evidence="1 2" id="KW-0964">Secreted</keyword>
<evidence type="ECO:0000256" key="2">
    <source>
        <dbReference type="RuleBase" id="RU365023"/>
    </source>
</evidence>
<dbReference type="PRINTS" id="PR01226">
    <property type="entry name" value="EXPANSIN"/>
</dbReference>
<organism evidence="3">
    <name type="scientific">Aegilops tauschii</name>
    <name type="common">Tausch's goatgrass</name>
    <name type="synonym">Aegilops squarrosa</name>
    <dbReference type="NCBI Taxonomy" id="37682"/>
    <lineage>
        <taxon>Eukaryota</taxon>
        <taxon>Viridiplantae</taxon>
        <taxon>Streptophyta</taxon>
        <taxon>Embryophyta</taxon>
        <taxon>Tracheophyta</taxon>
        <taxon>Spermatophyta</taxon>
        <taxon>Magnoliopsida</taxon>
        <taxon>Liliopsida</taxon>
        <taxon>Poales</taxon>
        <taxon>Poaceae</taxon>
        <taxon>BOP clade</taxon>
        <taxon>Pooideae</taxon>
        <taxon>Triticodae</taxon>
        <taxon>Triticeae</taxon>
        <taxon>Triticinae</taxon>
        <taxon>Aegilops</taxon>
    </lineage>
</organism>
<dbReference type="InterPro" id="IPR007118">
    <property type="entry name" value="Expan_Lol_pI"/>
</dbReference>
<dbReference type="EnsemblPlants" id="EMT09831">
    <property type="protein sequence ID" value="EMT09831"/>
    <property type="gene ID" value="F775_30253"/>
</dbReference>
<dbReference type="SUPFAM" id="SSF49590">
    <property type="entry name" value="PHL pollen allergen"/>
    <property type="match status" value="1"/>
</dbReference>
<dbReference type="Gene3D" id="2.60.40.760">
    <property type="entry name" value="Expansin, cellulose-binding-like domain"/>
    <property type="match status" value="1"/>
</dbReference>
<evidence type="ECO:0000256" key="1">
    <source>
        <dbReference type="ARBA" id="ARBA00022525"/>
    </source>
</evidence>
<dbReference type="InterPro" id="IPR002963">
    <property type="entry name" value="Expansin"/>
</dbReference>
<keyword evidence="2" id="KW-0134">Cell wall</keyword>
<protein>
    <recommendedName>
        <fullName evidence="2">Expansin</fullName>
    </recommendedName>
</protein>
<dbReference type="GO" id="GO:0005576">
    <property type="term" value="C:extracellular region"/>
    <property type="evidence" value="ECO:0007669"/>
    <property type="project" value="InterPro"/>
</dbReference>
<dbReference type="PANTHER" id="PTHR31867">
    <property type="entry name" value="EXPANSIN-A15"/>
    <property type="match status" value="1"/>
</dbReference>
<dbReference type="InterPro" id="IPR007117">
    <property type="entry name" value="Expansin_CBD"/>
</dbReference>
<accession>M8B781</accession>
<dbReference type="AlphaFoldDB" id="M8B781"/>
<dbReference type="GO" id="GO:0009664">
    <property type="term" value="P:plant-type cell wall organization"/>
    <property type="evidence" value="ECO:0007669"/>
    <property type="project" value="InterPro"/>
</dbReference>
<dbReference type="Gene3D" id="2.40.40.10">
    <property type="entry name" value="RlpA-like domain"/>
    <property type="match status" value="1"/>
</dbReference>
<proteinExistence type="inferred from homology"/>
<reference evidence="3" key="1">
    <citation type="submission" date="2015-06" db="UniProtKB">
        <authorList>
            <consortium name="EnsemblPlants"/>
        </authorList>
    </citation>
    <scope>IDENTIFICATION</scope>
</reference>
<evidence type="ECO:0000313" key="3">
    <source>
        <dbReference type="EnsemblPlants" id="EMT09831"/>
    </source>
</evidence>
<comment type="similarity">
    <text evidence="2">Belongs to the expansin family. Expansin A subfamily.</text>
</comment>
<dbReference type="PROSITE" id="PS50843">
    <property type="entry name" value="EXPANSIN_CBD"/>
    <property type="match status" value="1"/>
</dbReference>
<keyword evidence="2" id="KW-0732">Signal</keyword>